<reference evidence="3" key="1">
    <citation type="submission" date="2010-12" db="EMBL/GenBank/DDBJ databases">
        <title>Complete sequence of Rhodopseudomonas palustris DX-1.</title>
        <authorList>
            <consortium name="US DOE Joint Genome Institute"/>
            <person name="Lucas S."/>
            <person name="Copeland A."/>
            <person name="Lapidus A."/>
            <person name="Cheng J.-F."/>
            <person name="Goodwin L."/>
            <person name="Pitluck S."/>
            <person name="Misra M."/>
            <person name="Chertkov O."/>
            <person name="Detter J.C."/>
            <person name="Han C."/>
            <person name="Tapia R."/>
            <person name="Land M."/>
            <person name="Hauser L."/>
            <person name="Kyrpides N."/>
            <person name="Ivanova N."/>
            <person name="Ovchinnikova G."/>
            <person name="Logan B."/>
            <person name="Oda Y."/>
            <person name="Harwood C."/>
            <person name="Woyke T."/>
        </authorList>
    </citation>
    <scope>NUCLEOTIDE SEQUENCE [LARGE SCALE GENOMIC DNA]</scope>
    <source>
        <strain evidence="3">DX-1</strain>
    </source>
</reference>
<feature type="region of interest" description="Disordered" evidence="1">
    <location>
        <begin position="146"/>
        <end position="178"/>
    </location>
</feature>
<evidence type="ECO:0008006" key="5">
    <source>
        <dbReference type="Google" id="ProtNLM"/>
    </source>
</evidence>
<sequence length="212" mass="21902">MSIIGFPLLLIPVAICNIIVFLMPGLGFDAALARVALPSGATWTIALGDVLVALGVLLLLPEVMKAARPGAKYLTDHLLSLLVLGGTVAEFVMLPQFANQTVFVLAMLALVDFLSGVALRSRHQSAARAGQPAKRRGKAVQPIALPEDTTEAPAPALPASELSPQTAEPTSAATTAASMAEAVLLDRPEPVKAAGSQAVAELAKAEEKSPAR</sequence>
<dbReference type="BioCyc" id="RPAL652103:RPDX1_RS02780-MONOMER"/>
<dbReference type="OrthoDB" id="9811032at2"/>
<accession>E6VKR8</accession>
<dbReference type="STRING" id="652103.Rpdx1_0557"/>
<gene>
    <name evidence="3" type="ordered locus">Rpdx1_0557</name>
</gene>
<dbReference type="eggNOG" id="ENOG50331GU">
    <property type="taxonomic scope" value="Bacteria"/>
</dbReference>
<organism evidence="3 4">
    <name type="scientific">Rhodopseudomonas palustris (strain DX-1)</name>
    <dbReference type="NCBI Taxonomy" id="652103"/>
    <lineage>
        <taxon>Bacteria</taxon>
        <taxon>Pseudomonadati</taxon>
        <taxon>Pseudomonadota</taxon>
        <taxon>Alphaproteobacteria</taxon>
        <taxon>Hyphomicrobiales</taxon>
        <taxon>Nitrobacteraceae</taxon>
        <taxon>Rhodopseudomonas</taxon>
    </lineage>
</organism>
<name>E6VKR8_RHOPX</name>
<dbReference type="KEGG" id="rpx:Rpdx1_0557"/>
<evidence type="ECO:0000313" key="4">
    <source>
        <dbReference type="Proteomes" id="UP000001402"/>
    </source>
</evidence>
<feature type="transmembrane region" description="Helical" evidence="2">
    <location>
        <begin position="40"/>
        <end position="61"/>
    </location>
</feature>
<feature type="transmembrane region" description="Helical" evidence="2">
    <location>
        <begin position="7"/>
        <end position="28"/>
    </location>
</feature>
<dbReference type="EMBL" id="CP002418">
    <property type="protein sequence ID" value="ADU42197.1"/>
    <property type="molecule type" value="Genomic_DNA"/>
</dbReference>
<keyword evidence="2" id="KW-0812">Transmembrane</keyword>
<feature type="transmembrane region" description="Helical" evidence="2">
    <location>
        <begin position="100"/>
        <end position="119"/>
    </location>
</feature>
<keyword evidence="2" id="KW-1133">Transmembrane helix</keyword>
<dbReference type="HOGENOM" id="CLU_098924_0_0_5"/>
<proteinExistence type="predicted"/>
<keyword evidence="2" id="KW-0472">Membrane</keyword>
<protein>
    <recommendedName>
        <fullName evidence="5">Transmembrane protein</fullName>
    </recommendedName>
</protein>
<feature type="transmembrane region" description="Helical" evidence="2">
    <location>
        <begin position="73"/>
        <end position="94"/>
    </location>
</feature>
<evidence type="ECO:0000313" key="3">
    <source>
        <dbReference type="EMBL" id="ADU42197.1"/>
    </source>
</evidence>
<evidence type="ECO:0000256" key="1">
    <source>
        <dbReference type="SAM" id="MobiDB-lite"/>
    </source>
</evidence>
<evidence type="ECO:0000256" key="2">
    <source>
        <dbReference type="SAM" id="Phobius"/>
    </source>
</evidence>
<dbReference type="Proteomes" id="UP000001402">
    <property type="component" value="Chromosome"/>
</dbReference>
<dbReference type="AlphaFoldDB" id="E6VKR8"/>